<keyword evidence="10" id="KW-0325">Glycoprotein</keyword>
<evidence type="ECO:0000313" key="15">
    <source>
        <dbReference type="Ensembl" id="ENSSSCP00070015424.1"/>
    </source>
</evidence>
<dbReference type="PANTHER" id="PTHR19282:SF159">
    <property type="entry name" value="TETRASPANIN-15"/>
    <property type="match status" value="1"/>
</dbReference>
<dbReference type="FunFam" id="1.10.1450.10:FF:000011">
    <property type="entry name" value="Tetraspanin"/>
    <property type="match status" value="1"/>
</dbReference>
<reference evidence="15" key="2">
    <citation type="submission" date="2025-08" db="UniProtKB">
        <authorList>
            <consortium name="Ensembl"/>
        </authorList>
    </citation>
    <scope>IDENTIFICATION</scope>
</reference>
<keyword evidence="6" id="KW-0967">Endosome</keyword>
<comment type="similarity">
    <text evidence="3">Belongs to the tetraspanin (TM4SF) family.</text>
</comment>
<comment type="function">
    <text evidence="11">Part of TspanC8 subgroup, composed of 6 members that interact with the transmembrane metalloprotease ADAM10. This interaction is required for ADAM10 exit from the endoplasmic reticulum and for enzymatic maturation and trafficking to the cell surface as well as substrate specificity. Different TspanC8/ADAM10 complexes have distinct substrates. Promotes ADAM10-mediated cleavage of CDH2. Negatively regulates ligand-induced Notch activity probably by regulating ADAM10 activity.</text>
</comment>
<dbReference type="AlphaFoldDB" id="A0A4X1TFW7"/>
<feature type="transmembrane region" description="Helical" evidence="14">
    <location>
        <begin position="64"/>
        <end position="89"/>
    </location>
</feature>
<dbReference type="PANTHER" id="PTHR19282">
    <property type="entry name" value="TETRASPANIN"/>
    <property type="match status" value="1"/>
</dbReference>
<dbReference type="Pfam" id="PF00335">
    <property type="entry name" value="Tetraspanin"/>
    <property type="match status" value="1"/>
</dbReference>
<evidence type="ECO:0000256" key="4">
    <source>
        <dbReference type="ARBA" id="ARBA00022475"/>
    </source>
</evidence>
<dbReference type="GO" id="GO:0005886">
    <property type="term" value="C:plasma membrane"/>
    <property type="evidence" value="ECO:0007669"/>
    <property type="project" value="UniProtKB-SubCell"/>
</dbReference>
<accession>A0A4X1TFW7</accession>
<evidence type="ECO:0000256" key="8">
    <source>
        <dbReference type="ARBA" id="ARBA00023136"/>
    </source>
</evidence>
<keyword evidence="7 14" id="KW-1133">Transmembrane helix</keyword>
<evidence type="ECO:0000256" key="3">
    <source>
        <dbReference type="ARBA" id="ARBA00006840"/>
    </source>
</evidence>
<dbReference type="Proteomes" id="UP000314985">
    <property type="component" value="Chromosome 14"/>
</dbReference>
<dbReference type="Ensembl" id="ENSSSCT00070018561.1">
    <property type="protein sequence ID" value="ENSSSCP00070015424.1"/>
    <property type="gene ID" value="ENSSSCG00070009572.1"/>
</dbReference>
<dbReference type="CDD" id="cd03158">
    <property type="entry name" value="penumbra_like_LEL"/>
    <property type="match status" value="1"/>
</dbReference>
<dbReference type="InterPro" id="IPR008952">
    <property type="entry name" value="Tetraspanin_EC2_sf"/>
</dbReference>
<protein>
    <recommendedName>
        <fullName evidence="13">Tetraspanin-15</fullName>
    </recommendedName>
</protein>
<evidence type="ECO:0000256" key="10">
    <source>
        <dbReference type="ARBA" id="ARBA00023180"/>
    </source>
</evidence>
<keyword evidence="4" id="KW-1003">Cell membrane</keyword>
<dbReference type="GO" id="GO:0019899">
    <property type="term" value="F:enzyme binding"/>
    <property type="evidence" value="ECO:0007669"/>
    <property type="project" value="UniProtKB-ARBA"/>
</dbReference>
<evidence type="ECO:0000256" key="13">
    <source>
        <dbReference type="ARBA" id="ARBA00073329"/>
    </source>
</evidence>
<organism evidence="15 16">
    <name type="scientific">Sus scrofa</name>
    <name type="common">Pig</name>
    <dbReference type="NCBI Taxonomy" id="9823"/>
    <lineage>
        <taxon>Eukaryota</taxon>
        <taxon>Metazoa</taxon>
        <taxon>Chordata</taxon>
        <taxon>Craniata</taxon>
        <taxon>Vertebrata</taxon>
        <taxon>Euteleostomi</taxon>
        <taxon>Mammalia</taxon>
        <taxon>Eutheria</taxon>
        <taxon>Laurasiatheria</taxon>
        <taxon>Artiodactyla</taxon>
        <taxon>Suina</taxon>
        <taxon>Suidae</taxon>
        <taxon>Sus</taxon>
    </lineage>
</organism>
<evidence type="ECO:0000256" key="9">
    <source>
        <dbReference type="ARBA" id="ARBA00023157"/>
    </source>
</evidence>
<dbReference type="GO" id="GO:0051604">
    <property type="term" value="P:protein maturation"/>
    <property type="evidence" value="ECO:0007669"/>
    <property type="project" value="UniProtKB-ARBA"/>
</dbReference>
<evidence type="ECO:0000256" key="1">
    <source>
        <dbReference type="ARBA" id="ARBA00004414"/>
    </source>
</evidence>
<evidence type="ECO:0000256" key="2">
    <source>
        <dbReference type="ARBA" id="ARBA00004651"/>
    </source>
</evidence>
<evidence type="ECO:0000256" key="14">
    <source>
        <dbReference type="SAM" id="Phobius"/>
    </source>
</evidence>
<evidence type="ECO:0000313" key="16">
    <source>
        <dbReference type="Proteomes" id="UP000314985"/>
    </source>
</evidence>
<feature type="transmembrane region" description="Helical" evidence="14">
    <location>
        <begin position="24"/>
        <end position="44"/>
    </location>
</feature>
<evidence type="ECO:0000256" key="7">
    <source>
        <dbReference type="ARBA" id="ARBA00022989"/>
    </source>
</evidence>
<dbReference type="Gene3D" id="1.10.1450.10">
    <property type="entry name" value="Tetraspanin"/>
    <property type="match status" value="1"/>
</dbReference>
<comment type="subunit">
    <text evidence="12">Interacts with ADAM10; the interaction influences ADAM10 substrate specificity, endocytosis and turnover.</text>
</comment>
<dbReference type="GO" id="GO:0031902">
    <property type="term" value="C:late endosome membrane"/>
    <property type="evidence" value="ECO:0007669"/>
    <property type="project" value="UniProtKB-SubCell"/>
</dbReference>
<proteinExistence type="inferred from homology"/>
<keyword evidence="8 14" id="KW-0472">Membrane</keyword>
<evidence type="ECO:0000256" key="11">
    <source>
        <dbReference type="ARBA" id="ARBA00056423"/>
    </source>
</evidence>
<evidence type="ECO:0000256" key="6">
    <source>
        <dbReference type="ARBA" id="ARBA00022753"/>
    </source>
</evidence>
<sequence>MPRGDSEQVRYCARLSYLWLKFSLVIYSTVFWPIGALIKMILLIELDLGADGTLLPPLGESLNFVFQFMYILGLCLIIELIGGVVALIFRNQTIDFLNDNIRRGIENYYDDLDFKNIMDFVQKEFKCCGGEDYRDWSKNQYHDCSAPGPLACGVPYTCCFRNTTEVVNTMCGYKTIDKERLSVQNIIYVRGCTNAVLIWFMDNYTIMAGLLLGILLPQFLGVLLTFLYITRVEDIIMEHSVTDGLLGPGVKPSAEAAGAGCCMCYPN</sequence>
<dbReference type="SUPFAM" id="SSF48652">
    <property type="entry name" value="Tetraspanin"/>
    <property type="match status" value="1"/>
</dbReference>
<keyword evidence="9" id="KW-1015">Disulfide bond</keyword>
<name>A0A4X1TFW7_PIG</name>
<keyword evidence="5 14" id="KW-0812">Transmembrane</keyword>
<evidence type="ECO:0000256" key="5">
    <source>
        <dbReference type="ARBA" id="ARBA00022692"/>
    </source>
</evidence>
<comment type="subcellular location">
    <subcellularLocation>
        <location evidence="2">Cell membrane</location>
        <topology evidence="2">Multi-pass membrane protein</topology>
    </subcellularLocation>
    <subcellularLocation>
        <location evidence="1">Late endosome membrane</location>
    </subcellularLocation>
</comment>
<evidence type="ECO:0000256" key="12">
    <source>
        <dbReference type="ARBA" id="ARBA00065909"/>
    </source>
</evidence>
<dbReference type="InterPro" id="IPR018499">
    <property type="entry name" value="Tetraspanin/Peripherin"/>
</dbReference>
<feature type="transmembrane region" description="Helical" evidence="14">
    <location>
        <begin position="206"/>
        <end position="229"/>
    </location>
</feature>
<feature type="transmembrane region" description="Helical" evidence="14">
    <location>
        <begin position="183"/>
        <end position="200"/>
    </location>
</feature>
<reference evidence="15 16" key="1">
    <citation type="submission" date="2017-08" db="EMBL/GenBank/DDBJ databases">
        <title>USMARCv1.0.</title>
        <authorList>
            <person name="Hannum G.I."/>
            <person name="Koren S."/>
            <person name="Schroeder S.G."/>
            <person name="Chin S.C."/>
            <person name="Nonneman D.J."/>
            <person name="Becker S.A."/>
            <person name="Rosen B.D."/>
            <person name="Bickhart D.M."/>
            <person name="Putnam N.H."/>
            <person name="Green R.E."/>
            <person name="Tuggle C.K."/>
            <person name="Liu H."/>
            <person name="Rohrer G.A."/>
            <person name="Warr A."/>
            <person name="Hall R."/>
            <person name="Kim K."/>
            <person name="Hume D.A."/>
            <person name="Talbot R."/>
            <person name="Chow W."/>
            <person name="Howe K."/>
            <person name="Schwartz A.S."/>
            <person name="Watson M."/>
            <person name="Archibald A.L."/>
            <person name="Phillippy A.M."/>
            <person name="Smith T.P.L."/>
        </authorList>
    </citation>
    <scope>NUCLEOTIDE SEQUENCE [LARGE SCALE GENOMIC DNA]</scope>
</reference>